<reference evidence="2 3" key="1">
    <citation type="submission" date="2020-06" db="EMBL/GenBank/DDBJ databases">
        <title>Draft genome sequence of Candidatus Phytoplasma pruni (X-disease group, subgroup 16SrIII-B) strain ChTDIII from Argentina.</title>
        <authorList>
            <person name="Fernandez F.D."/>
            <person name="Zuebert C."/>
            <person name="Huettel B."/>
            <person name="Kube M."/>
            <person name="Conci L.R."/>
        </authorList>
    </citation>
    <scope>NUCLEOTIDE SEQUENCE [LARGE SCALE GENOMIC DNA]</scope>
    <source>
        <strain evidence="2 3">ChTDIII</strain>
    </source>
</reference>
<proteinExistence type="predicted"/>
<evidence type="ECO:0000313" key="2">
    <source>
        <dbReference type="EMBL" id="NWN45524.1"/>
    </source>
</evidence>
<feature type="transmembrane region" description="Helical" evidence="1">
    <location>
        <begin position="6"/>
        <end position="29"/>
    </location>
</feature>
<accession>A0A851HGX4</accession>
<dbReference type="AlphaFoldDB" id="A0A851HGX4"/>
<dbReference type="EMBL" id="JABUOH010000008">
    <property type="protein sequence ID" value="NWN45524.1"/>
    <property type="molecule type" value="Genomic_DNA"/>
</dbReference>
<keyword evidence="1" id="KW-0472">Membrane</keyword>
<keyword evidence="3" id="KW-1185">Reference proteome</keyword>
<evidence type="ECO:0000313" key="3">
    <source>
        <dbReference type="Proteomes" id="UP000568109"/>
    </source>
</evidence>
<dbReference type="RefSeq" id="WP_178733926.1">
    <property type="nucleotide sequence ID" value="NZ_JABUOH010000008.1"/>
</dbReference>
<comment type="caution">
    <text evidence="2">The sequence shown here is derived from an EMBL/GenBank/DDBJ whole genome shotgun (WGS) entry which is preliminary data.</text>
</comment>
<organism evidence="2 3">
    <name type="scientific">Candidatus Phytoplasma pruni</name>
    <dbReference type="NCBI Taxonomy" id="479893"/>
    <lineage>
        <taxon>Bacteria</taxon>
        <taxon>Bacillati</taxon>
        <taxon>Mycoplasmatota</taxon>
        <taxon>Mollicutes</taxon>
        <taxon>Acholeplasmatales</taxon>
        <taxon>Acholeplasmataceae</taxon>
        <taxon>Candidatus Phytoplasma</taxon>
        <taxon>16SrIII (X-disease group)</taxon>
    </lineage>
</organism>
<evidence type="ECO:0000256" key="1">
    <source>
        <dbReference type="SAM" id="Phobius"/>
    </source>
</evidence>
<keyword evidence="1" id="KW-0812">Transmembrane</keyword>
<sequence>MEPYFLYAISLTTIMLAIITFTITIITVISQQNNTLKQELTPLFQELGKEKTFQGITEKLDIKINTFQNNINFIIETQFTKLQQHLSQKEKETIQERNHQLQQISKTITTKIQPKSNK</sequence>
<dbReference type="Proteomes" id="UP000568109">
    <property type="component" value="Unassembled WGS sequence"/>
</dbReference>
<protein>
    <submittedName>
        <fullName evidence="2">Uncharacterized protein</fullName>
    </submittedName>
</protein>
<gene>
    <name evidence="2" type="ORF">HR065_00295</name>
</gene>
<name>A0A851HGX4_9MOLU</name>
<keyword evidence="1" id="KW-1133">Transmembrane helix</keyword>